<dbReference type="GO" id="GO:0005634">
    <property type="term" value="C:nucleus"/>
    <property type="evidence" value="ECO:0007669"/>
    <property type="project" value="UniProtKB-SubCell"/>
</dbReference>
<dbReference type="GO" id="GO:0006351">
    <property type="term" value="P:DNA-templated transcription"/>
    <property type="evidence" value="ECO:0007669"/>
    <property type="project" value="InterPro"/>
</dbReference>
<name>A0A8H7TCT4_9HELO</name>
<comment type="caution">
    <text evidence="5">The sequence shown here is derived from an EMBL/GenBank/DDBJ whole genome shotgun (WGS) entry which is preliminary data.</text>
</comment>
<sequence length="732" mass="81966">MRGLSSSCTYVPFNAPGPRAKPQAQKPLNLQDRIGQLENLVMSLKKSLNGKQTNGQADGGRTLQIPELQSQIKESKENEILDGVGRISLANDESNYVESAHWTAILDEISDLKDQLDNDFVIVDPEPELEHVLGGSDLPFGPCDSATKEELILAIPERQDVDRLVAKYFQDEVAHGLIHSTTFLKQYENFWANPLETPTMWIGLLFSIICLSSCNLSLATASNKTTGTTTPSQTPYYVQKIIQCLLQGSYQKTPPHTIETLILYMNITYHHSPDTQLSIYIVLGIIVRLALRMGYHRDGSHFPRLSPYEVEMRRRKWAIISLWDRVTSVQVGLPSMIKASQCDTREPANLLDSDFHENVIEMPKERPEHEHTHMQFLVVKNRLMDVFGEICELTTRIQPSTYSEILALDKLLSRTYESVPAILKSKPLHASITDPSNLIIRRIFLLLVFHKAQITLHRKYLLPGRTDARYAYSRRMCVTAAMEMLQWQDVVERECEVGGRFEGERWKISSVVRVEFLVATTVLCLDLDCEIKHASQNPHPDGKTSGNGTEAEKDVAGSGNRETYCPDKDEIIKALTTSYHIWQSSAQSSKEAKKAATVLRFLLSKAHGQPSMAHPLEPAIIASSSVGMAPFAIPDQCPTSNNTEQFQFQYPQISSTELLAQSLDQPVFNMDTWLPPDVPGSEGLGFYPDMSTDPYDMANWDFGDSTSGAGGANRAWSGWEGFDGMGDFTFKG</sequence>
<evidence type="ECO:0000256" key="1">
    <source>
        <dbReference type="ARBA" id="ARBA00004123"/>
    </source>
</evidence>
<dbReference type="PANTHER" id="PTHR31001:SF49">
    <property type="entry name" value="ZN(II)2CYS6 TRANSCRIPTION FACTOR (EUROFUNG)"/>
    <property type="match status" value="1"/>
</dbReference>
<organism evidence="5 6">
    <name type="scientific">Cadophora malorum</name>
    <dbReference type="NCBI Taxonomy" id="108018"/>
    <lineage>
        <taxon>Eukaryota</taxon>
        <taxon>Fungi</taxon>
        <taxon>Dikarya</taxon>
        <taxon>Ascomycota</taxon>
        <taxon>Pezizomycotina</taxon>
        <taxon>Leotiomycetes</taxon>
        <taxon>Helotiales</taxon>
        <taxon>Ploettnerulaceae</taxon>
        <taxon>Cadophora</taxon>
    </lineage>
</organism>
<gene>
    <name evidence="5" type="ORF">IFR04_007621</name>
</gene>
<protein>
    <recommendedName>
        <fullName evidence="4">Xylanolytic transcriptional activator regulatory domain-containing protein</fullName>
    </recommendedName>
</protein>
<dbReference type="EMBL" id="JAFJYH010000110">
    <property type="protein sequence ID" value="KAG4419209.1"/>
    <property type="molecule type" value="Genomic_DNA"/>
</dbReference>
<reference evidence="5" key="1">
    <citation type="submission" date="2021-02" db="EMBL/GenBank/DDBJ databases">
        <title>Genome sequence Cadophora malorum strain M34.</title>
        <authorList>
            <person name="Stefanovic E."/>
            <person name="Vu D."/>
            <person name="Scully C."/>
            <person name="Dijksterhuis J."/>
            <person name="Roader J."/>
            <person name="Houbraken J."/>
        </authorList>
    </citation>
    <scope>NUCLEOTIDE SEQUENCE</scope>
    <source>
        <strain evidence="5">M34</strain>
    </source>
</reference>
<dbReference type="CDD" id="cd12148">
    <property type="entry name" value="fungal_TF_MHR"/>
    <property type="match status" value="1"/>
</dbReference>
<dbReference type="Pfam" id="PF04082">
    <property type="entry name" value="Fungal_trans"/>
    <property type="match status" value="1"/>
</dbReference>
<feature type="region of interest" description="Disordered" evidence="3">
    <location>
        <begin position="535"/>
        <end position="561"/>
    </location>
</feature>
<feature type="region of interest" description="Disordered" evidence="3">
    <location>
        <begin position="1"/>
        <end position="26"/>
    </location>
</feature>
<dbReference type="AlphaFoldDB" id="A0A8H7TCT4"/>
<keyword evidence="2" id="KW-0539">Nucleus</keyword>
<evidence type="ECO:0000313" key="5">
    <source>
        <dbReference type="EMBL" id="KAG4419209.1"/>
    </source>
</evidence>
<dbReference type="PANTHER" id="PTHR31001">
    <property type="entry name" value="UNCHARACTERIZED TRANSCRIPTIONAL REGULATORY PROTEIN"/>
    <property type="match status" value="1"/>
</dbReference>
<dbReference type="Proteomes" id="UP000664132">
    <property type="component" value="Unassembled WGS sequence"/>
</dbReference>
<dbReference type="InterPro" id="IPR050613">
    <property type="entry name" value="Sec_Metabolite_Reg"/>
</dbReference>
<evidence type="ECO:0000256" key="3">
    <source>
        <dbReference type="SAM" id="MobiDB-lite"/>
    </source>
</evidence>
<dbReference type="SMART" id="SM00906">
    <property type="entry name" value="Fungal_trans"/>
    <property type="match status" value="1"/>
</dbReference>
<keyword evidence="6" id="KW-1185">Reference proteome</keyword>
<accession>A0A8H7TCT4</accession>
<dbReference type="InterPro" id="IPR007219">
    <property type="entry name" value="XnlR_reg_dom"/>
</dbReference>
<proteinExistence type="predicted"/>
<feature type="domain" description="Xylanolytic transcriptional activator regulatory" evidence="4">
    <location>
        <begin position="279"/>
        <end position="353"/>
    </location>
</feature>
<feature type="compositionally biased region" description="Polar residues" evidence="3">
    <location>
        <begin position="535"/>
        <end position="548"/>
    </location>
</feature>
<dbReference type="OrthoDB" id="4934715at2759"/>
<dbReference type="GO" id="GO:0008270">
    <property type="term" value="F:zinc ion binding"/>
    <property type="evidence" value="ECO:0007669"/>
    <property type="project" value="InterPro"/>
</dbReference>
<dbReference type="GO" id="GO:0003677">
    <property type="term" value="F:DNA binding"/>
    <property type="evidence" value="ECO:0007669"/>
    <property type="project" value="InterPro"/>
</dbReference>
<comment type="subcellular location">
    <subcellularLocation>
        <location evidence="1">Nucleus</location>
    </subcellularLocation>
</comment>
<evidence type="ECO:0000313" key="6">
    <source>
        <dbReference type="Proteomes" id="UP000664132"/>
    </source>
</evidence>
<evidence type="ECO:0000259" key="4">
    <source>
        <dbReference type="SMART" id="SM00906"/>
    </source>
</evidence>
<evidence type="ECO:0000256" key="2">
    <source>
        <dbReference type="ARBA" id="ARBA00023242"/>
    </source>
</evidence>